<proteinExistence type="inferred from homology"/>
<dbReference type="AlphaFoldDB" id="A0A1N6VTF9"/>
<evidence type="ECO:0000259" key="11">
    <source>
        <dbReference type="PROSITE" id="PS50885"/>
    </source>
</evidence>
<dbReference type="PROSITE" id="PS50111">
    <property type="entry name" value="CHEMOTAXIS_TRANSDUC_2"/>
    <property type="match status" value="1"/>
</dbReference>
<comment type="subcellular location">
    <subcellularLocation>
        <location evidence="1">Cell membrane</location>
        <topology evidence="1">Multi-pass membrane protein</topology>
    </subcellularLocation>
</comment>
<dbReference type="SUPFAM" id="SSF103190">
    <property type="entry name" value="Sensory domain-like"/>
    <property type="match status" value="1"/>
</dbReference>
<dbReference type="Gene3D" id="1.10.287.950">
    <property type="entry name" value="Methyl-accepting chemotaxis protein"/>
    <property type="match status" value="1"/>
</dbReference>
<feature type="domain" description="Methyl-accepting transducer" evidence="10">
    <location>
        <begin position="377"/>
        <end position="592"/>
    </location>
</feature>
<dbReference type="Proteomes" id="UP000186400">
    <property type="component" value="Unassembled WGS sequence"/>
</dbReference>
<dbReference type="RefSeq" id="WP_076489468.1">
    <property type="nucleotide sequence ID" value="NZ_FTMS01000015.1"/>
</dbReference>
<dbReference type="CDD" id="cd18773">
    <property type="entry name" value="PDC1_HK_sensor"/>
    <property type="match status" value="1"/>
</dbReference>
<dbReference type="STRING" id="159291.SAMN05920897_11576"/>
<keyword evidence="13" id="KW-1185">Reference proteome</keyword>
<dbReference type="CDD" id="cd06225">
    <property type="entry name" value="HAMP"/>
    <property type="match status" value="1"/>
</dbReference>
<accession>A0A1N6VTF9</accession>
<comment type="similarity">
    <text evidence="7">Belongs to the methyl-accepting chemotaxis (MCP) protein family.</text>
</comment>
<evidence type="ECO:0000256" key="9">
    <source>
        <dbReference type="SAM" id="Phobius"/>
    </source>
</evidence>
<sequence length="636" mass="68722">MSIKMKLALMMVGLLTLVIVAVTTAVYINYSRQLNQQLAVETQAKMDAATARVDAWHAVNAQTIKSVRNEARHRINEIDELLPSLIAGVDDNPDLSAMYFCDIEPFYQGGIWIESGGWVPPDDYDQYTRAWFVNALKQSEPILTEPYLDMITDSLVVSVAGRIEEGRGEMLGVIGLDVLLTTVEEIVRNLRITQNSRSFLLDGEGLYITADQEEDILTANYFERTQRQPMLRELRNASFSFNIDRRTGTYAAAHRSEGTGWIVVSQGPLSDIYGVLYQFLRNLFLVALVVLLAGAGAVYLLAVNFTKPILAMNQIAEELASGNLDITVDEGATRRGDEIGILARSLNQTITKLISVVSDIQESSALVASSSSEQAEGAEQVSLGIQEVSKSSQQLSSGATEQAASAEEVSASVEEMSANIRQNADNAMSTESIAVKGAQTTQEGAAAVRQTVEAMQQITEKITIIEDIARQTNLLSLNASIEAARAGVHGKGFAVVASEVGKLAEHSRAAASEISELSKNSVAVAQKAGSTLDTMVPEIQKTAELIQEISAATREQDTGVQQISQAINQLDSVIQNNAAISEEFNATSEKISEQSSAIATTAKELALQAQRITETVAFFRVAGTKKPPAAMLEPPK</sequence>
<dbReference type="InterPro" id="IPR003660">
    <property type="entry name" value="HAMP_dom"/>
</dbReference>
<evidence type="ECO:0000256" key="7">
    <source>
        <dbReference type="ARBA" id="ARBA00029447"/>
    </source>
</evidence>
<dbReference type="Pfam" id="PF00015">
    <property type="entry name" value="MCPsignal"/>
    <property type="match status" value="1"/>
</dbReference>
<evidence type="ECO:0000256" key="5">
    <source>
        <dbReference type="ARBA" id="ARBA00022989"/>
    </source>
</evidence>
<dbReference type="GO" id="GO:0005886">
    <property type="term" value="C:plasma membrane"/>
    <property type="evidence" value="ECO:0007669"/>
    <property type="project" value="UniProtKB-SubCell"/>
</dbReference>
<evidence type="ECO:0000256" key="3">
    <source>
        <dbReference type="ARBA" id="ARBA00022500"/>
    </source>
</evidence>
<keyword evidence="2" id="KW-1003">Cell membrane</keyword>
<dbReference type="PANTHER" id="PTHR43531">
    <property type="entry name" value="PROTEIN ICFG"/>
    <property type="match status" value="1"/>
</dbReference>
<dbReference type="GO" id="GO:0004888">
    <property type="term" value="F:transmembrane signaling receptor activity"/>
    <property type="evidence" value="ECO:0007669"/>
    <property type="project" value="TreeGrafter"/>
</dbReference>
<keyword evidence="3" id="KW-0145">Chemotaxis</keyword>
<dbReference type="SMART" id="SM00283">
    <property type="entry name" value="MA"/>
    <property type="match status" value="1"/>
</dbReference>
<evidence type="ECO:0000256" key="2">
    <source>
        <dbReference type="ARBA" id="ARBA00022475"/>
    </source>
</evidence>
<dbReference type="SUPFAM" id="SSF58104">
    <property type="entry name" value="Methyl-accepting chemotaxis protein (MCP) signaling domain"/>
    <property type="match status" value="1"/>
</dbReference>
<evidence type="ECO:0000256" key="6">
    <source>
        <dbReference type="ARBA" id="ARBA00023136"/>
    </source>
</evidence>
<dbReference type="InterPro" id="IPR033479">
    <property type="entry name" value="dCache_1"/>
</dbReference>
<evidence type="ECO:0000256" key="1">
    <source>
        <dbReference type="ARBA" id="ARBA00004651"/>
    </source>
</evidence>
<evidence type="ECO:0000259" key="10">
    <source>
        <dbReference type="PROSITE" id="PS50111"/>
    </source>
</evidence>
<protein>
    <submittedName>
        <fullName evidence="12">Methyl-accepting chemotaxis sensory transducer with Cache sensor</fullName>
    </submittedName>
</protein>
<dbReference type="Pfam" id="PF00672">
    <property type="entry name" value="HAMP"/>
    <property type="match status" value="1"/>
</dbReference>
<keyword evidence="4 9" id="KW-0812">Transmembrane</keyword>
<evidence type="ECO:0000313" key="13">
    <source>
        <dbReference type="Proteomes" id="UP000186400"/>
    </source>
</evidence>
<dbReference type="SMART" id="SM00304">
    <property type="entry name" value="HAMP"/>
    <property type="match status" value="1"/>
</dbReference>
<keyword evidence="5 9" id="KW-1133">Transmembrane helix</keyword>
<dbReference type="PANTHER" id="PTHR43531:SF11">
    <property type="entry name" value="METHYL-ACCEPTING CHEMOTAXIS PROTEIN 3"/>
    <property type="match status" value="1"/>
</dbReference>
<dbReference type="InterPro" id="IPR051310">
    <property type="entry name" value="MCP_chemotaxis"/>
</dbReference>
<dbReference type="GO" id="GO:0006935">
    <property type="term" value="P:chemotaxis"/>
    <property type="evidence" value="ECO:0007669"/>
    <property type="project" value="UniProtKB-KW"/>
</dbReference>
<dbReference type="Gene3D" id="6.10.340.10">
    <property type="match status" value="1"/>
</dbReference>
<feature type="domain" description="HAMP" evidence="11">
    <location>
        <begin position="303"/>
        <end position="358"/>
    </location>
</feature>
<dbReference type="GO" id="GO:0007165">
    <property type="term" value="P:signal transduction"/>
    <property type="evidence" value="ECO:0007669"/>
    <property type="project" value="UniProtKB-KW"/>
</dbReference>
<dbReference type="EMBL" id="FTMS01000015">
    <property type="protein sequence ID" value="SIQ81055.1"/>
    <property type="molecule type" value="Genomic_DNA"/>
</dbReference>
<organism evidence="12 13">
    <name type="scientific">Alkalispirochaeta americana</name>
    <dbReference type="NCBI Taxonomy" id="159291"/>
    <lineage>
        <taxon>Bacteria</taxon>
        <taxon>Pseudomonadati</taxon>
        <taxon>Spirochaetota</taxon>
        <taxon>Spirochaetia</taxon>
        <taxon>Spirochaetales</taxon>
        <taxon>Spirochaetaceae</taxon>
        <taxon>Alkalispirochaeta</taxon>
    </lineage>
</organism>
<keyword evidence="6 9" id="KW-0472">Membrane</keyword>
<gene>
    <name evidence="12" type="ORF">SAMN05920897_11576</name>
</gene>
<dbReference type="InterPro" id="IPR004089">
    <property type="entry name" value="MCPsignal_dom"/>
</dbReference>
<evidence type="ECO:0000256" key="8">
    <source>
        <dbReference type="PROSITE-ProRule" id="PRU00284"/>
    </source>
</evidence>
<evidence type="ECO:0000256" key="4">
    <source>
        <dbReference type="ARBA" id="ARBA00022692"/>
    </source>
</evidence>
<dbReference type="Gene3D" id="3.30.450.20">
    <property type="entry name" value="PAS domain"/>
    <property type="match status" value="1"/>
</dbReference>
<dbReference type="Pfam" id="PF02743">
    <property type="entry name" value="dCache_1"/>
    <property type="match status" value="1"/>
</dbReference>
<reference evidence="12 13" key="1">
    <citation type="submission" date="2017-01" db="EMBL/GenBank/DDBJ databases">
        <authorList>
            <person name="Mah S.A."/>
            <person name="Swanson W.J."/>
            <person name="Moy G.W."/>
            <person name="Vacquier V.D."/>
        </authorList>
    </citation>
    <scope>NUCLEOTIDE SEQUENCE [LARGE SCALE GENOMIC DNA]</scope>
    <source>
        <strain evidence="12 13">ASpG1</strain>
    </source>
</reference>
<dbReference type="PROSITE" id="PS50885">
    <property type="entry name" value="HAMP"/>
    <property type="match status" value="1"/>
</dbReference>
<name>A0A1N6VTF9_9SPIO</name>
<dbReference type="InterPro" id="IPR029151">
    <property type="entry name" value="Sensor-like_sf"/>
</dbReference>
<evidence type="ECO:0000313" key="12">
    <source>
        <dbReference type="EMBL" id="SIQ81055.1"/>
    </source>
</evidence>
<keyword evidence="8" id="KW-0807">Transducer</keyword>
<feature type="transmembrane region" description="Helical" evidence="9">
    <location>
        <begin position="283"/>
        <end position="302"/>
    </location>
</feature>